<dbReference type="GO" id="GO:0051301">
    <property type="term" value="P:cell division"/>
    <property type="evidence" value="ECO:0007669"/>
    <property type="project" value="UniProtKB-KW"/>
</dbReference>
<keyword evidence="3" id="KW-0132">Cell division</keyword>
<dbReference type="Pfam" id="PF04977">
    <property type="entry name" value="DivIC"/>
    <property type="match status" value="1"/>
</dbReference>
<evidence type="ECO:0000256" key="2">
    <source>
        <dbReference type="SAM" id="Phobius"/>
    </source>
</evidence>
<dbReference type="RefSeq" id="WP_183255774.1">
    <property type="nucleotide sequence ID" value="NZ_JACHEP010000022.1"/>
</dbReference>
<dbReference type="InterPro" id="IPR039076">
    <property type="entry name" value="DivIC"/>
</dbReference>
<dbReference type="AlphaFoldDB" id="A0A7W8ISG2"/>
<name>A0A7W8ISG2_9BACL</name>
<keyword evidence="2" id="KW-0472">Membrane</keyword>
<dbReference type="EMBL" id="JACHEP010000022">
    <property type="protein sequence ID" value="MBB5325836.1"/>
    <property type="molecule type" value="Genomic_DNA"/>
</dbReference>
<keyword evidence="2" id="KW-1133">Transmembrane helix</keyword>
<dbReference type="Proteomes" id="UP000520011">
    <property type="component" value="Unassembled WGS sequence"/>
</dbReference>
<feature type="coiled-coil region" evidence="1">
    <location>
        <begin position="63"/>
        <end position="97"/>
    </location>
</feature>
<organism evidence="3 4">
    <name type="scientific">Anoxybacteroides tepidamans</name>
    <dbReference type="NCBI Taxonomy" id="265948"/>
    <lineage>
        <taxon>Bacteria</taxon>
        <taxon>Bacillati</taxon>
        <taxon>Bacillota</taxon>
        <taxon>Bacilli</taxon>
        <taxon>Bacillales</taxon>
        <taxon>Anoxybacillaceae</taxon>
        <taxon>Anoxybacteroides</taxon>
    </lineage>
</organism>
<evidence type="ECO:0000313" key="4">
    <source>
        <dbReference type="Proteomes" id="UP000520011"/>
    </source>
</evidence>
<gene>
    <name evidence="3" type="ORF">HNQ34_002937</name>
</gene>
<sequence length="123" mass="14484">MSALHKNNVTKLQSSYVSALEQKEKKAGKRRRIVMVRFTFLSVLLMALSAAFLYVLHSQSVNIEAKMRDQRKLEQRLESLEKQQKRLEEEIKKLHDDDYIAELARKKYFLSKQGEIIFTVPEK</sequence>
<feature type="transmembrane region" description="Helical" evidence="2">
    <location>
        <begin position="34"/>
        <end position="56"/>
    </location>
</feature>
<dbReference type="PANTHER" id="PTHR40027:SF1">
    <property type="entry name" value="CELL DIVISION PROTEIN DIVIC"/>
    <property type="match status" value="1"/>
</dbReference>
<keyword evidence="3" id="KW-0131">Cell cycle</keyword>
<reference evidence="3 4" key="1">
    <citation type="submission" date="2020-08" db="EMBL/GenBank/DDBJ databases">
        <title>Genomic Encyclopedia of Type Strains, Phase IV (KMG-IV): sequencing the most valuable type-strain genomes for metagenomic binning, comparative biology and taxonomic classification.</title>
        <authorList>
            <person name="Goeker M."/>
        </authorList>
    </citation>
    <scope>NUCLEOTIDE SEQUENCE [LARGE SCALE GENOMIC DNA]</scope>
    <source>
        <strain evidence="3 4">DSM 16325</strain>
    </source>
</reference>
<dbReference type="InterPro" id="IPR007060">
    <property type="entry name" value="FtsL/DivIC"/>
</dbReference>
<protein>
    <submittedName>
        <fullName evidence="3">Cell division protein DivIC</fullName>
    </submittedName>
</protein>
<comment type="caution">
    <text evidence="3">The sequence shown here is derived from an EMBL/GenBank/DDBJ whole genome shotgun (WGS) entry which is preliminary data.</text>
</comment>
<keyword evidence="4" id="KW-1185">Reference proteome</keyword>
<accession>A0A7W8ISG2</accession>
<proteinExistence type="predicted"/>
<dbReference type="PANTHER" id="PTHR40027">
    <property type="entry name" value="CELL DIVISION PROTEIN DIVIC"/>
    <property type="match status" value="1"/>
</dbReference>
<evidence type="ECO:0000256" key="1">
    <source>
        <dbReference type="SAM" id="Coils"/>
    </source>
</evidence>
<evidence type="ECO:0000313" key="3">
    <source>
        <dbReference type="EMBL" id="MBB5325836.1"/>
    </source>
</evidence>
<keyword evidence="2" id="KW-0812">Transmembrane</keyword>
<keyword evidence="1" id="KW-0175">Coiled coil</keyword>